<dbReference type="STRING" id="509190.Cseg_2906"/>
<dbReference type="AlphaFoldDB" id="D5VLH7"/>
<evidence type="ECO:0000313" key="3">
    <source>
        <dbReference type="Proteomes" id="UP000002629"/>
    </source>
</evidence>
<sequence length="218" mass="22957">MRRALVLMLGVALVAAATPALAEKAAPASRVMMFLDKFLKLPPSERSRVKLSYAIRHDGKPAAANIKATLVERSGARTPLPINADGYFERLPSLAQLQGDPQIVFDVPADWKMGSAVNFAPQLKPAGEYDVGELSATVAEANVVMGKAGGVLAFAAPKMSGILFEKASGGLVVFNDGRTAPLPSVAAGPYFRPGDFKGAVRVKLTKTPSTVAFYSGKK</sequence>
<dbReference type="EMBL" id="CP002008">
    <property type="protein sequence ID" value="ADG11350.1"/>
    <property type="molecule type" value="Genomic_DNA"/>
</dbReference>
<gene>
    <name evidence="2" type="ordered locus">Cseg_2906</name>
</gene>
<accession>D5VLH7</accession>
<name>D5VLH7_CAUST</name>
<reference evidence="3" key="1">
    <citation type="journal article" date="2011" name="J. Bacteriol.">
        <title>Genome sequences of eight morphologically diverse alphaproteobacteria.</title>
        <authorList>
            <consortium name="US DOE Joint Genome Institute"/>
            <person name="Brown P.J."/>
            <person name="Kysela D.T."/>
            <person name="Buechlein A."/>
            <person name="Hemmerich C."/>
            <person name="Brun Y.V."/>
        </authorList>
    </citation>
    <scope>NUCLEOTIDE SEQUENCE [LARGE SCALE GENOMIC DNA]</scope>
    <source>
        <strain evidence="3">ATCC 21756 / DSM 7131 / JCM 7823 / NBRC 15250 / LMG 17158 / TK0059</strain>
    </source>
</reference>
<feature type="chain" id="PRO_5003078628" description="DUF2987 domain-containing protein" evidence="1">
    <location>
        <begin position="23"/>
        <end position="218"/>
    </location>
</feature>
<dbReference type="HOGENOM" id="CLU_103643_0_0_5"/>
<evidence type="ECO:0000313" key="2">
    <source>
        <dbReference type="EMBL" id="ADG11350.1"/>
    </source>
</evidence>
<dbReference type="RefSeq" id="WP_013080001.1">
    <property type="nucleotide sequence ID" value="NC_014100.1"/>
</dbReference>
<dbReference type="Proteomes" id="UP000002629">
    <property type="component" value="Chromosome"/>
</dbReference>
<protein>
    <recommendedName>
        <fullName evidence="4">DUF2987 domain-containing protein</fullName>
    </recommendedName>
</protein>
<evidence type="ECO:0008006" key="4">
    <source>
        <dbReference type="Google" id="ProtNLM"/>
    </source>
</evidence>
<evidence type="ECO:0000256" key="1">
    <source>
        <dbReference type="SAM" id="SignalP"/>
    </source>
</evidence>
<organism evidence="2 3">
    <name type="scientific">Caulobacter segnis (strain ATCC 21756 / DSM 7131 / JCM 7823 / NBRC 15250 / LMG 17158 / TK0059)</name>
    <name type="common">Mycoplana segnis</name>
    <dbReference type="NCBI Taxonomy" id="509190"/>
    <lineage>
        <taxon>Bacteria</taxon>
        <taxon>Pseudomonadati</taxon>
        <taxon>Pseudomonadota</taxon>
        <taxon>Alphaproteobacteria</taxon>
        <taxon>Caulobacterales</taxon>
        <taxon>Caulobacteraceae</taxon>
        <taxon>Caulobacter</taxon>
    </lineage>
</organism>
<keyword evidence="1" id="KW-0732">Signal</keyword>
<feature type="signal peptide" evidence="1">
    <location>
        <begin position="1"/>
        <end position="22"/>
    </location>
</feature>
<proteinExistence type="predicted"/>
<dbReference type="eggNOG" id="ENOG5033JNB">
    <property type="taxonomic scope" value="Bacteria"/>
</dbReference>
<dbReference type="KEGG" id="cse:Cseg_2906"/>